<evidence type="ECO:0000256" key="6">
    <source>
        <dbReference type="ARBA" id="ARBA00023204"/>
    </source>
</evidence>
<dbReference type="Pfam" id="PF02075">
    <property type="entry name" value="RuvC"/>
    <property type="match status" value="1"/>
</dbReference>
<dbReference type="GO" id="GO:0004520">
    <property type="term" value="F:DNA endonuclease activity"/>
    <property type="evidence" value="ECO:0007669"/>
    <property type="project" value="InterPro"/>
</dbReference>
<reference evidence="7" key="1">
    <citation type="journal article" date="2021" name="Proc. Natl. Acad. Sci. U.S.A.">
        <title>A Catalog of Tens of Thousands of Viruses from Human Metagenomes Reveals Hidden Associations with Chronic Diseases.</title>
        <authorList>
            <person name="Tisza M.J."/>
            <person name="Buck C.B."/>
        </authorList>
    </citation>
    <scope>NUCLEOTIDE SEQUENCE</scope>
    <source>
        <strain evidence="7">CtKcB20</strain>
    </source>
</reference>
<evidence type="ECO:0000256" key="1">
    <source>
        <dbReference type="ARBA" id="ARBA00009518"/>
    </source>
</evidence>
<evidence type="ECO:0000256" key="5">
    <source>
        <dbReference type="ARBA" id="ARBA00023172"/>
    </source>
</evidence>
<dbReference type="GO" id="GO:0003677">
    <property type="term" value="F:DNA binding"/>
    <property type="evidence" value="ECO:0007669"/>
    <property type="project" value="UniProtKB-KW"/>
</dbReference>
<evidence type="ECO:0000256" key="4">
    <source>
        <dbReference type="ARBA" id="ARBA00023125"/>
    </source>
</evidence>
<keyword evidence="3" id="KW-0460">Magnesium</keyword>
<dbReference type="SUPFAM" id="SSF53098">
    <property type="entry name" value="Ribonuclease H-like"/>
    <property type="match status" value="1"/>
</dbReference>
<dbReference type="InterPro" id="IPR002176">
    <property type="entry name" value="X-over_junc_endoDNase_RuvC"/>
</dbReference>
<dbReference type="EMBL" id="BK015870">
    <property type="protein sequence ID" value="DAD70667.1"/>
    <property type="molecule type" value="Genomic_DNA"/>
</dbReference>
<keyword evidence="6" id="KW-0234">DNA repair</keyword>
<dbReference type="GO" id="GO:0006281">
    <property type="term" value="P:DNA repair"/>
    <property type="evidence" value="ECO:0007669"/>
    <property type="project" value="UniProtKB-KW"/>
</dbReference>
<protein>
    <submittedName>
        <fullName evidence="7">RuvC</fullName>
    </submittedName>
</protein>
<dbReference type="InterPro" id="IPR036397">
    <property type="entry name" value="RNaseH_sf"/>
</dbReference>
<evidence type="ECO:0000313" key="7">
    <source>
        <dbReference type="EMBL" id="DAD70667.1"/>
    </source>
</evidence>
<evidence type="ECO:0000256" key="3">
    <source>
        <dbReference type="ARBA" id="ARBA00022842"/>
    </source>
</evidence>
<proteinExistence type="inferred from homology"/>
<keyword evidence="2" id="KW-0227">DNA damage</keyword>
<name>A0A8S5LLC8_9CAUD</name>
<sequence>MVICGLDASTSCTGWSIFDNGELVAYGAIKPKDDDWHDRVMGLTMELSKIFRQYQPTIIYAEEVPLKKGASTIEKLGAVQGVILALCAGFKIKPCFLMPSKWRGDLNLFDGTRAGLQRDVLKKKAIEMANEEFGLELAWVAPSSKKNEDDCAEGILIAYSQIKKKGV</sequence>
<dbReference type="Gene3D" id="3.30.420.10">
    <property type="entry name" value="Ribonuclease H-like superfamily/Ribonuclease H"/>
    <property type="match status" value="1"/>
</dbReference>
<keyword evidence="5" id="KW-0233">DNA recombination</keyword>
<dbReference type="InterPro" id="IPR012337">
    <property type="entry name" value="RNaseH-like_sf"/>
</dbReference>
<dbReference type="GO" id="GO:0006310">
    <property type="term" value="P:DNA recombination"/>
    <property type="evidence" value="ECO:0007669"/>
    <property type="project" value="UniProtKB-KW"/>
</dbReference>
<comment type="similarity">
    <text evidence="1">Belongs to the RuvC family.</text>
</comment>
<organism evidence="7">
    <name type="scientific">Siphoviridae sp. ctKcB20</name>
    <dbReference type="NCBI Taxonomy" id="2827568"/>
    <lineage>
        <taxon>Viruses</taxon>
        <taxon>Duplodnaviria</taxon>
        <taxon>Heunggongvirae</taxon>
        <taxon>Uroviricota</taxon>
        <taxon>Caudoviricetes</taxon>
    </lineage>
</organism>
<keyword evidence="4" id="KW-0238">DNA-binding</keyword>
<accession>A0A8S5LLC8</accession>
<evidence type="ECO:0000256" key="2">
    <source>
        <dbReference type="ARBA" id="ARBA00022763"/>
    </source>
</evidence>